<proteinExistence type="predicted"/>
<evidence type="ECO:0000256" key="1">
    <source>
        <dbReference type="ARBA" id="ARBA00022729"/>
    </source>
</evidence>
<dbReference type="PANTHER" id="PTHR47635:SF2">
    <property type="entry name" value="LAMG-LIKE JELLYROLL FOLD DOMAIN-CONTAINING PROTEIN"/>
    <property type="match status" value="1"/>
</dbReference>
<dbReference type="EMBL" id="GG697237">
    <property type="protein sequence ID" value="EET90427.1"/>
    <property type="molecule type" value="Genomic_DNA"/>
</dbReference>
<reference evidence="5 6" key="1">
    <citation type="journal article" date="2009" name="Genome Biol.">
        <title>Community-wide analysis of microbial genome sequence signatures.</title>
        <authorList>
            <person name="Dick G.J."/>
            <person name="Andersson A.F."/>
            <person name="Baker B.J."/>
            <person name="Simmons S.L."/>
            <person name="Thomas B.C."/>
            <person name="Yelton A.P."/>
            <person name="Banfield J.F."/>
        </authorList>
    </citation>
    <scope>NUCLEOTIDE SEQUENCE [LARGE SCALE GENOMIC DNA]</scope>
    <source>
        <strain evidence="5">ARMAN-2</strain>
    </source>
</reference>
<dbReference type="Proteomes" id="UP000332487">
    <property type="component" value="Unassembled WGS sequence"/>
</dbReference>
<feature type="transmembrane region" description="Helical" evidence="3">
    <location>
        <begin position="12"/>
        <end position="33"/>
    </location>
</feature>
<organism evidence="5 6">
    <name type="scientific">Candidatus Micrarchaeum acidiphilum ARMAN-2</name>
    <dbReference type="NCBI Taxonomy" id="425595"/>
    <lineage>
        <taxon>Archaea</taxon>
        <taxon>Candidatus Micrarchaeota</taxon>
        <taxon>Candidatus Micrarchaeia</taxon>
        <taxon>Candidatus Micrarchaeales</taxon>
        <taxon>Candidatus Micrarchaeaceae</taxon>
        <taxon>Candidatus Micrarchaeum</taxon>
    </lineage>
</organism>
<dbReference type="SMART" id="SM00560">
    <property type="entry name" value="LamGL"/>
    <property type="match status" value="2"/>
</dbReference>
<evidence type="ECO:0000313" key="6">
    <source>
        <dbReference type="Proteomes" id="UP000332487"/>
    </source>
</evidence>
<dbReference type="InterPro" id="IPR013320">
    <property type="entry name" value="ConA-like_dom_sf"/>
</dbReference>
<keyword evidence="3" id="KW-0812">Transmembrane</keyword>
<feature type="domain" description="LamG-like jellyroll fold" evidence="4">
    <location>
        <begin position="758"/>
        <end position="890"/>
    </location>
</feature>
<keyword evidence="6" id="KW-1185">Reference proteome</keyword>
<evidence type="ECO:0000259" key="4">
    <source>
        <dbReference type="SMART" id="SM00560"/>
    </source>
</evidence>
<dbReference type="Gene3D" id="2.60.120.200">
    <property type="match status" value="3"/>
</dbReference>
<reference evidence="5 6" key="2">
    <citation type="journal article" date="2010" name="Proc. Natl. Acad. Sci. U.S.A.">
        <title>Enigmatic, ultrasmall, uncultivated Archaea.</title>
        <authorList>
            <person name="Baker B.J."/>
            <person name="Comolli L.R."/>
            <person name="Dick G.J."/>
            <person name="Hauser L.J."/>
            <person name="Hyatt D."/>
            <person name="Dill B.D."/>
            <person name="Land M.L."/>
            <person name="Verberkmoes N.C."/>
            <person name="Hettich R.L."/>
            <person name="Banfield J.F."/>
        </authorList>
    </citation>
    <scope>NUCLEOTIDE SEQUENCE [LARGE SCALE GENOMIC DNA]</scope>
    <source>
        <strain evidence="5">ARMAN-2</strain>
    </source>
</reference>
<dbReference type="InterPro" id="IPR006558">
    <property type="entry name" value="LamG-like"/>
</dbReference>
<dbReference type="PANTHER" id="PTHR47635">
    <property type="entry name" value="CUB DOMAIN-CONTAINING PROTEIN"/>
    <property type="match status" value="1"/>
</dbReference>
<keyword evidence="2" id="KW-1015">Disulfide bond</keyword>
<accession>C7DG99</accession>
<keyword evidence="3" id="KW-1133">Transmembrane helix</keyword>
<protein>
    <submittedName>
        <fullName evidence="5">LamG domain protein jellyroll fold domain protein</fullName>
    </submittedName>
</protein>
<name>C7DG99_MICA2</name>
<dbReference type="Pfam" id="PF13385">
    <property type="entry name" value="Laminin_G_3"/>
    <property type="match status" value="3"/>
</dbReference>
<dbReference type="SUPFAM" id="SSF49899">
    <property type="entry name" value="Concanavalin A-like lectins/glucanases"/>
    <property type="match status" value="3"/>
</dbReference>
<feature type="domain" description="LamG-like jellyroll fold" evidence="4">
    <location>
        <begin position="192"/>
        <end position="330"/>
    </location>
</feature>
<sequence>MHARKGRGQIALEFLIVYTVVLLIFLVLFALIASQRAATLYQQQYSEVQLISEDIAGHINQALSSGSGYSTVSLLPTSSSLIPYQLFISSSGVVEVRLNSGQEAVSYSNARNLQINGTLNESGNGVELYEVPTYTGSIRITNFRNTIYIDEQPVTTSYLAGALYVKQKGNQEAATFNGISSYINVSNSQTNYAVTISAWVYFRGSPSLNEQDIFTIWCKSPGPGIRLSAFNKTSTAIVTSSGDLSWPVPADSVPANSWHMVVGEYDPSTGNMSLYLDGAKVNSKSGTTNTHSINVCPYGIGNLDTGSSNSDFFNGSIANVQLYNTTLTKTQVQQLYNEGISGAPVLPENITGWWPLNGNLKDYSGYGDAGFGYNLNYTNVAQEVAHVSTTSGIGEYGAMIGFITSAGYLTSSLQRFLLGFADKNGNFTVLTSSNGSISDNNLTVDAFNGNISTTADLMTWLPLDLGYGNIVYNLGIEDNTGTLLSPRWSGLPNTTSLQAAAFPGDTNNVQDSNVYDGFVTINTTNRLLDVARNDTFTVTAWVYYKGGTPSHMQGIFGDWNYTGYPGFQVVGWGGAGPLIVNASSDVVPWPAGVSSIPKDRWVMVTAQYNGFTGQANVYVNNTLFSSATLPEGLYLTQVIPYYIGDDAWQPGGYDSFNGSIANVQLYAAYLTPAQVSSIYYRGIDSAPLQSAGLVGWWPLDGNANDFSAGGADGKVNYNVTFKNVVFNFTSNDTVKVPYLNAYSFIYGIGIGPWLGTNHDFTASAWFYGTGGGPVVGLSGSATPSGGYAALLSMNSSGYISGSVPGIGSVSYKGNMDHWYLATVTYDAAAGVMYFYVDGQLVGYKTGVYAPGSSANYFTTYVSGAEPTDTPAHFHGYLTDVQIYDTALSPTQVQQIYEQGFPLHSLFNVSSSS</sequence>
<gene>
    <name evidence="5" type="ORF">UNLARM2_0103</name>
</gene>
<evidence type="ECO:0000256" key="3">
    <source>
        <dbReference type="SAM" id="Phobius"/>
    </source>
</evidence>
<keyword evidence="1" id="KW-0732">Signal</keyword>
<keyword evidence="3" id="KW-0472">Membrane</keyword>
<evidence type="ECO:0000256" key="2">
    <source>
        <dbReference type="ARBA" id="ARBA00023157"/>
    </source>
</evidence>
<evidence type="ECO:0000313" key="5">
    <source>
        <dbReference type="EMBL" id="EET90427.1"/>
    </source>
</evidence>
<dbReference type="AlphaFoldDB" id="C7DG99"/>